<proteinExistence type="predicted"/>
<dbReference type="RefSeq" id="WP_169503118.1">
    <property type="nucleotide sequence ID" value="NZ_JABBPN010000001.1"/>
</dbReference>
<evidence type="ECO:0000256" key="1">
    <source>
        <dbReference type="SAM" id="MobiDB-lite"/>
    </source>
</evidence>
<feature type="region of interest" description="Disordered" evidence="1">
    <location>
        <begin position="204"/>
        <end position="268"/>
    </location>
</feature>
<dbReference type="Gene3D" id="3.40.50.150">
    <property type="entry name" value="Vaccinia Virus protein VP39"/>
    <property type="match status" value="1"/>
</dbReference>
<evidence type="ECO:0000259" key="2">
    <source>
        <dbReference type="Pfam" id="PF08241"/>
    </source>
</evidence>
<dbReference type="Pfam" id="PF08241">
    <property type="entry name" value="Methyltransf_11"/>
    <property type="match status" value="1"/>
</dbReference>
<reference evidence="3 4" key="1">
    <citation type="submission" date="2020-04" db="EMBL/GenBank/DDBJ databases">
        <title>Paenibacillus algicola sp. nov., a novel marine bacterium producing alginate lyase.</title>
        <authorList>
            <person name="Huang H."/>
        </authorList>
    </citation>
    <scope>NUCLEOTIDE SEQUENCE [LARGE SCALE GENOMIC DNA]</scope>
    <source>
        <strain evidence="3 4">L7-75</strain>
    </source>
</reference>
<keyword evidence="4" id="KW-1185">Reference proteome</keyword>
<comment type="caution">
    <text evidence="3">The sequence shown here is derived from an EMBL/GenBank/DDBJ whole genome shotgun (WGS) entry which is preliminary data.</text>
</comment>
<feature type="domain" description="Methyltransferase type 11" evidence="2">
    <location>
        <begin position="13"/>
        <end position="75"/>
    </location>
</feature>
<protein>
    <submittedName>
        <fullName evidence="3">Class I SAM-dependent methyltransferase</fullName>
    </submittedName>
</protein>
<name>A0A848M0R3_PAELE</name>
<dbReference type="GO" id="GO:0008757">
    <property type="term" value="F:S-adenosylmethionine-dependent methyltransferase activity"/>
    <property type="evidence" value="ECO:0007669"/>
    <property type="project" value="InterPro"/>
</dbReference>
<dbReference type="GO" id="GO:0032259">
    <property type="term" value="P:methylation"/>
    <property type="evidence" value="ECO:0007669"/>
    <property type="project" value="UniProtKB-KW"/>
</dbReference>
<organism evidence="3 4">
    <name type="scientific">Paenibacillus lemnae</name>
    <dbReference type="NCBI Taxonomy" id="1330551"/>
    <lineage>
        <taxon>Bacteria</taxon>
        <taxon>Bacillati</taxon>
        <taxon>Bacillota</taxon>
        <taxon>Bacilli</taxon>
        <taxon>Bacillales</taxon>
        <taxon>Paenibacillaceae</taxon>
        <taxon>Paenibacillus</taxon>
    </lineage>
</organism>
<sequence>MKIDLGCGSDKHADCTGIDIKPGASVDLVHDFGQSIPLLENAVTFVMANRSLEYAHDLMAVMREIYRVCQHKALVCIVAPYSQAALHVANPAVRTYFNEYTPFYLASKDYHGDLKAALGFSPHYIPEEAPELQFRLLRMELFYFPNYLESAYEDQDRDELRQSLFNVADEIMYHFVVIKEELSNLDCCVLAAGELEEPERITKRRRVEHSAAASGEKTREALDNPVYVDPADEEPAEIPVKPPSAAPQPGRQPVSSDRRKGAYKMKKSKRRNRLIRVKSVARQAKERIPLLRRSWPVSRILFDIRDLYMGAAWRTKRKTAEETKEAEGFQNSGQAAE</sequence>
<gene>
    <name evidence="3" type="ORF">HII30_01330</name>
</gene>
<evidence type="ECO:0000313" key="4">
    <source>
        <dbReference type="Proteomes" id="UP000565468"/>
    </source>
</evidence>
<dbReference type="Proteomes" id="UP000565468">
    <property type="component" value="Unassembled WGS sequence"/>
</dbReference>
<keyword evidence="3" id="KW-0808">Transferase</keyword>
<accession>A0A848M0R3</accession>
<keyword evidence="3" id="KW-0489">Methyltransferase</keyword>
<dbReference type="InterPro" id="IPR029063">
    <property type="entry name" value="SAM-dependent_MTases_sf"/>
</dbReference>
<evidence type="ECO:0000313" key="3">
    <source>
        <dbReference type="EMBL" id="NMO94427.1"/>
    </source>
</evidence>
<feature type="compositionally biased region" description="Basic and acidic residues" evidence="1">
    <location>
        <begin position="318"/>
        <end position="327"/>
    </location>
</feature>
<feature type="region of interest" description="Disordered" evidence="1">
    <location>
        <begin position="316"/>
        <end position="337"/>
    </location>
</feature>
<dbReference type="EMBL" id="JABBPN010000001">
    <property type="protein sequence ID" value="NMO94427.1"/>
    <property type="molecule type" value="Genomic_DNA"/>
</dbReference>
<dbReference type="AlphaFoldDB" id="A0A848M0R3"/>
<dbReference type="SUPFAM" id="SSF53335">
    <property type="entry name" value="S-adenosyl-L-methionine-dependent methyltransferases"/>
    <property type="match status" value="1"/>
</dbReference>
<dbReference type="InterPro" id="IPR013216">
    <property type="entry name" value="Methyltransf_11"/>
</dbReference>